<proteinExistence type="predicted"/>
<keyword evidence="4" id="KW-1185">Reference proteome</keyword>
<dbReference type="Pfam" id="PF14893">
    <property type="entry name" value="PNMA"/>
    <property type="match status" value="1"/>
</dbReference>
<feature type="region of interest" description="Disordered" evidence="1">
    <location>
        <begin position="347"/>
        <end position="368"/>
    </location>
</feature>
<gene>
    <name evidence="3" type="primary">ZCCHC18</name>
</gene>
<dbReference type="OMA" id="ETCNRES"/>
<name>A0A2K5XJ14_MANLE</name>
<organism evidence="3 4">
    <name type="scientific">Mandrillus leucophaeus</name>
    <name type="common">Drill</name>
    <name type="synonym">Papio leucophaeus</name>
    <dbReference type="NCBI Taxonomy" id="9568"/>
    <lineage>
        <taxon>Eukaryota</taxon>
        <taxon>Metazoa</taxon>
        <taxon>Chordata</taxon>
        <taxon>Craniata</taxon>
        <taxon>Vertebrata</taxon>
        <taxon>Euteleostomi</taxon>
        <taxon>Mammalia</taxon>
        <taxon>Eutheria</taxon>
        <taxon>Euarchontoglires</taxon>
        <taxon>Primates</taxon>
        <taxon>Haplorrhini</taxon>
        <taxon>Catarrhini</taxon>
        <taxon>Cercopithecidae</taxon>
        <taxon>Cercopithecinae</taxon>
        <taxon>Mandrillus</taxon>
    </lineage>
</organism>
<evidence type="ECO:0000313" key="4">
    <source>
        <dbReference type="Proteomes" id="UP000233140"/>
    </source>
</evidence>
<sequence length="368" mass="41199">MANIIARVGNSRQQNAPLPPWAHSMLRSLGRSLGPFVVNMAERNMKLFSGRVVPAQGKETFENWLIQVNGVLPDWSMSEEEKLKRLMKTLRGPAREVMRLLQAANPNLSVADFLRAMKLVFGEFESSVTAHGKFVNTLQALGEKASFYVIRLELQLQNAIQAGILAEKDANQTGLQQLLLGTELNRDLCFRLKFKHLLRMYANAQERLPNFLELIKMIREEEDWDDAFIKRKRPKRSGPIMEKAASPVAFQGAQSITIGSANCNCNVIEIDDTLDDSDEDVILVVSLDPPLTPTGVPPFRGRARPLDQVLVIDSPNNSGEGHSEETCDNESNKAQVFENLIITLQELTHTEDRSKDVPGEHSDAFEPQ</sequence>
<reference evidence="3" key="2">
    <citation type="submission" date="2025-09" db="UniProtKB">
        <authorList>
            <consortium name="Ensembl"/>
        </authorList>
    </citation>
    <scope>IDENTIFICATION</scope>
</reference>
<dbReference type="Ensembl" id="ENSMLET00000015541.1">
    <property type="protein sequence ID" value="ENSMLEP00000003305.1"/>
    <property type="gene ID" value="ENSMLEG00000014189.1"/>
</dbReference>
<dbReference type="Proteomes" id="UP000233140">
    <property type="component" value="Unassembled WGS sequence"/>
</dbReference>
<evidence type="ECO:0000256" key="1">
    <source>
        <dbReference type="SAM" id="MobiDB-lite"/>
    </source>
</evidence>
<dbReference type="PANTHER" id="PTHR23095:SF48">
    <property type="entry name" value="ZINC FINGER CCHC DOMAIN-CONTAINING PROTEIN 18"/>
    <property type="match status" value="1"/>
</dbReference>
<accession>A0A2K5XJ14</accession>
<evidence type="ECO:0000313" key="3">
    <source>
        <dbReference type="Ensembl" id="ENSMLEP00000003305.1"/>
    </source>
</evidence>
<dbReference type="PANTHER" id="PTHR23095">
    <property type="entry name" value="PARANEOPLASTIC ANTIGEN"/>
    <property type="match status" value="1"/>
</dbReference>
<dbReference type="InterPro" id="IPR048270">
    <property type="entry name" value="PNMA_C"/>
</dbReference>
<evidence type="ECO:0000259" key="2">
    <source>
        <dbReference type="Pfam" id="PF14893"/>
    </source>
</evidence>
<dbReference type="STRING" id="9568.ENSMLEP00000003305"/>
<reference evidence="3" key="1">
    <citation type="submission" date="2025-08" db="UniProtKB">
        <authorList>
            <consortium name="Ensembl"/>
        </authorList>
    </citation>
    <scope>IDENTIFICATION</scope>
</reference>
<feature type="domain" description="Paraneoplastic antigen Ma-like C-terminal" evidence="2">
    <location>
        <begin position="48"/>
        <end position="215"/>
    </location>
</feature>
<dbReference type="AlphaFoldDB" id="A0A2K5XJ14"/>
<dbReference type="GO" id="GO:0005634">
    <property type="term" value="C:nucleus"/>
    <property type="evidence" value="ECO:0007669"/>
    <property type="project" value="TreeGrafter"/>
</dbReference>
<dbReference type="InterPro" id="IPR026523">
    <property type="entry name" value="PNMA"/>
</dbReference>
<dbReference type="GeneTree" id="ENSGT01030000234522"/>
<protein>
    <submittedName>
        <fullName evidence="3">Zinc finger CCHC-type containing 18</fullName>
    </submittedName>
</protein>
<feature type="compositionally biased region" description="Basic and acidic residues" evidence="1">
    <location>
        <begin position="348"/>
        <end position="368"/>
    </location>
</feature>